<dbReference type="EMBL" id="JASXSZ010000004">
    <property type="protein sequence ID" value="MDL9980162.1"/>
    <property type="molecule type" value="Genomic_DNA"/>
</dbReference>
<dbReference type="Gene3D" id="3.40.710.10">
    <property type="entry name" value="DD-peptidase/beta-lactamase superfamily"/>
    <property type="match status" value="1"/>
</dbReference>
<evidence type="ECO:0000259" key="1">
    <source>
        <dbReference type="Pfam" id="PF00768"/>
    </source>
</evidence>
<dbReference type="SUPFAM" id="SSF56601">
    <property type="entry name" value="beta-lactamase/transpeptidase-like"/>
    <property type="match status" value="1"/>
</dbReference>
<proteinExistence type="predicted"/>
<dbReference type="Pfam" id="PF00768">
    <property type="entry name" value="Peptidase_S11"/>
    <property type="match status" value="1"/>
</dbReference>
<gene>
    <name evidence="2" type="ORF">QSV35_12545</name>
</gene>
<dbReference type="RefSeq" id="WP_286289120.1">
    <property type="nucleotide sequence ID" value="NZ_JASXSZ010000004.1"/>
</dbReference>
<organism evidence="2 3">
    <name type="scientific">Microbacterium candidum</name>
    <dbReference type="NCBI Taxonomy" id="3041922"/>
    <lineage>
        <taxon>Bacteria</taxon>
        <taxon>Bacillati</taxon>
        <taxon>Actinomycetota</taxon>
        <taxon>Actinomycetes</taxon>
        <taxon>Micrococcales</taxon>
        <taxon>Microbacteriaceae</taxon>
        <taxon>Microbacterium</taxon>
    </lineage>
</organism>
<evidence type="ECO:0000313" key="2">
    <source>
        <dbReference type="EMBL" id="MDL9980162.1"/>
    </source>
</evidence>
<dbReference type="Proteomes" id="UP001235064">
    <property type="component" value="Unassembled WGS sequence"/>
</dbReference>
<dbReference type="InterPro" id="IPR001967">
    <property type="entry name" value="Peptidase_S11_N"/>
</dbReference>
<keyword evidence="3" id="KW-1185">Reference proteome</keyword>
<feature type="domain" description="Peptidase S11 D-alanyl-D-alanine carboxypeptidase A N-terminal" evidence="1">
    <location>
        <begin position="89"/>
        <end position="294"/>
    </location>
</feature>
<name>A0ABT7N0F3_9MICO</name>
<evidence type="ECO:0000313" key="3">
    <source>
        <dbReference type="Proteomes" id="UP001235064"/>
    </source>
</evidence>
<protein>
    <recommendedName>
        <fullName evidence="1">Peptidase S11 D-alanyl-D-alanine carboxypeptidase A N-terminal domain-containing protein</fullName>
    </recommendedName>
</protein>
<accession>A0ABT7N0F3</accession>
<sequence>MTSTTVRRARPGRIALVAFIVAALVAGITIFAQWAGGAAALTAADPGRGTALQSPTHSDGSAGGRAVAWPAVGEAAVAVGDGPIAASSTRALPMASVSKLVTALMVLEQRPLRPGQRGDVYTFSARWAHNYDEYVARGQSALKLPVGGSTTQYQLIQGMLIGSACNYADILVTTIWGGRDAFATAARAFIAKNGLDGITMVEPTGFDAENTATPAALIALGRLALASPVVAEIVKMRAVDLPGAGVVANTNELLGDAGVVGIKTGTLDGTNLLSAKDVTDSSGKTVRLYVVVMRQHDDDGRFAASRALYAQLERSIRAS</sequence>
<reference evidence="2 3" key="1">
    <citation type="submission" date="2023-06" db="EMBL/GenBank/DDBJ databases">
        <title>Microbacterium sp. nov., isolated from a waste landfill.</title>
        <authorList>
            <person name="Wen W."/>
        </authorList>
    </citation>
    <scope>NUCLEOTIDE SEQUENCE [LARGE SCALE GENOMIC DNA]</scope>
    <source>
        <strain evidence="2 3">ASV49</strain>
    </source>
</reference>
<comment type="caution">
    <text evidence="2">The sequence shown here is derived from an EMBL/GenBank/DDBJ whole genome shotgun (WGS) entry which is preliminary data.</text>
</comment>
<dbReference type="InterPro" id="IPR012338">
    <property type="entry name" value="Beta-lactam/transpept-like"/>
</dbReference>